<dbReference type="RefSeq" id="WP_245787822.1">
    <property type="nucleotide sequence ID" value="NZ_FOEF01000048.1"/>
</dbReference>
<feature type="transmembrane region" description="Helical" evidence="5">
    <location>
        <begin position="119"/>
        <end position="152"/>
    </location>
</feature>
<dbReference type="EMBL" id="FOEF01000048">
    <property type="protein sequence ID" value="SEP54467.1"/>
    <property type="molecule type" value="Genomic_DNA"/>
</dbReference>
<keyword evidence="7" id="KW-1185">Reference proteome</keyword>
<dbReference type="AlphaFoldDB" id="A0A1H8YQM4"/>
<evidence type="ECO:0000256" key="1">
    <source>
        <dbReference type="ARBA" id="ARBA00022475"/>
    </source>
</evidence>
<dbReference type="PANTHER" id="PTHR35529:SF1">
    <property type="entry name" value="MANGANESE EFFLUX PUMP MNTP-RELATED"/>
    <property type="match status" value="1"/>
</dbReference>
<dbReference type="STRING" id="394193.SAMN04489732_14812"/>
<keyword evidence="4 5" id="KW-0472">Membrane</keyword>
<dbReference type="InterPro" id="IPR003810">
    <property type="entry name" value="Mntp/YtaF"/>
</dbReference>
<dbReference type="Pfam" id="PF02659">
    <property type="entry name" value="Mntp"/>
    <property type="match status" value="1"/>
</dbReference>
<evidence type="ECO:0000256" key="3">
    <source>
        <dbReference type="ARBA" id="ARBA00022989"/>
    </source>
</evidence>
<accession>A0A1H8YQM4</accession>
<keyword evidence="1" id="KW-1003">Cell membrane</keyword>
<evidence type="ECO:0000313" key="6">
    <source>
        <dbReference type="EMBL" id="SEP54467.1"/>
    </source>
</evidence>
<keyword evidence="3 5" id="KW-1133">Transmembrane helix</keyword>
<evidence type="ECO:0000256" key="2">
    <source>
        <dbReference type="ARBA" id="ARBA00022692"/>
    </source>
</evidence>
<dbReference type="Proteomes" id="UP000198582">
    <property type="component" value="Unassembled WGS sequence"/>
</dbReference>
<gene>
    <name evidence="6" type="ORF">SAMN04489732_14812</name>
</gene>
<feature type="transmembrane region" description="Helical" evidence="5">
    <location>
        <begin position="68"/>
        <end position="89"/>
    </location>
</feature>
<name>A0A1H8YQM4_9PSEU</name>
<dbReference type="PANTHER" id="PTHR35529">
    <property type="entry name" value="MANGANESE EFFLUX PUMP MNTP-RELATED"/>
    <property type="match status" value="1"/>
</dbReference>
<feature type="transmembrane region" description="Helical" evidence="5">
    <location>
        <begin position="35"/>
        <end position="56"/>
    </location>
</feature>
<organism evidence="6 7">
    <name type="scientific">Amycolatopsis saalfeldensis</name>
    <dbReference type="NCBI Taxonomy" id="394193"/>
    <lineage>
        <taxon>Bacteria</taxon>
        <taxon>Bacillati</taxon>
        <taxon>Actinomycetota</taxon>
        <taxon>Actinomycetes</taxon>
        <taxon>Pseudonocardiales</taxon>
        <taxon>Pseudonocardiaceae</taxon>
        <taxon>Amycolatopsis</taxon>
    </lineage>
</organism>
<protein>
    <submittedName>
        <fullName evidence="6">Putative Mn2+ efflux pump MntP</fullName>
    </submittedName>
</protein>
<sequence length="184" mass="19447">MNLEFLPLVALAFGLSLDNFRSSIAIGTIPFGWRRAVQVALVFGVWDALGPLVGGFAGRYLGEFIGGWGEYIGVAALGLYGLYFIVSAIRNPEPETEDLDHPWATLFGMPLSLSVDNFIAGAGLGVAGFSLVFPMLTFGAMTVVMSLAGLFVGRMAAKVVRIRADLFSGIALVGAAILLPLAFD</sequence>
<proteinExistence type="predicted"/>
<feature type="transmembrane region" description="Helical" evidence="5">
    <location>
        <begin position="164"/>
        <end position="183"/>
    </location>
</feature>
<evidence type="ECO:0000256" key="5">
    <source>
        <dbReference type="SAM" id="Phobius"/>
    </source>
</evidence>
<reference evidence="6 7" key="1">
    <citation type="submission" date="2016-10" db="EMBL/GenBank/DDBJ databases">
        <authorList>
            <person name="de Groot N.N."/>
        </authorList>
    </citation>
    <scope>NUCLEOTIDE SEQUENCE [LARGE SCALE GENOMIC DNA]</scope>
    <source>
        <strain evidence="6 7">DSM 44993</strain>
    </source>
</reference>
<evidence type="ECO:0000256" key="4">
    <source>
        <dbReference type="ARBA" id="ARBA00023136"/>
    </source>
</evidence>
<evidence type="ECO:0000313" key="7">
    <source>
        <dbReference type="Proteomes" id="UP000198582"/>
    </source>
</evidence>
<keyword evidence="2 5" id="KW-0812">Transmembrane</keyword>